<evidence type="ECO:0000313" key="2">
    <source>
        <dbReference type="EMBL" id="KAJ1968813.1"/>
    </source>
</evidence>
<dbReference type="OrthoDB" id="5542996at2759"/>
<evidence type="ECO:0000256" key="1">
    <source>
        <dbReference type="SAM" id="Phobius"/>
    </source>
</evidence>
<dbReference type="EMBL" id="JANBQB010002047">
    <property type="protein sequence ID" value="KAJ1968813.1"/>
    <property type="molecule type" value="Genomic_DNA"/>
</dbReference>
<keyword evidence="1" id="KW-0472">Membrane</keyword>
<keyword evidence="1" id="KW-0812">Transmembrane</keyword>
<comment type="caution">
    <text evidence="2">The sequence shown here is derived from an EMBL/GenBank/DDBJ whole genome shotgun (WGS) entry which is preliminary data.</text>
</comment>
<name>A0A9W8E5F6_9FUNG</name>
<protein>
    <submittedName>
        <fullName evidence="2">Uncharacterized protein</fullName>
    </submittedName>
</protein>
<keyword evidence="1" id="KW-1133">Transmembrane helix</keyword>
<accession>A0A9W8E5F6</accession>
<organism evidence="2 3">
    <name type="scientific">Dimargaris verticillata</name>
    <dbReference type="NCBI Taxonomy" id="2761393"/>
    <lineage>
        <taxon>Eukaryota</taxon>
        <taxon>Fungi</taxon>
        <taxon>Fungi incertae sedis</taxon>
        <taxon>Zoopagomycota</taxon>
        <taxon>Kickxellomycotina</taxon>
        <taxon>Dimargaritomycetes</taxon>
        <taxon>Dimargaritales</taxon>
        <taxon>Dimargaritaceae</taxon>
        <taxon>Dimargaris</taxon>
    </lineage>
</organism>
<gene>
    <name evidence="2" type="ORF">H4R34_006228</name>
</gene>
<feature type="transmembrane region" description="Helical" evidence="1">
    <location>
        <begin position="192"/>
        <end position="215"/>
    </location>
</feature>
<keyword evidence="3" id="KW-1185">Reference proteome</keyword>
<dbReference type="AlphaFoldDB" id="A0A9W8E5F6"/>
<reference evidence="2" key="1">
    <citation type="submission" date="2022-07" db="EMBL/GenBank/DDBJ databases">
        <title>Phylogenomic reconstructions and comparative analyses of Kickxellomycotina fungi.</title>
        <authorList>
            <person name="Reynolds N.K."/>
            <person name="Stajich J.E."/>
            <person name="Barry K."/>
            <person name="Grigoriev I.V."/>
            <person name="Crous P."/>
            <person name="Smith M.E."/>
        </authorList>
    </citation>
    <scope>NUCLEOTIDE SEQUENCE</scope>
    <source>
        <strain evidence="2">RSA 567</strain>
    </source>
</reference>
<evidence type="ECO:0000313" key="3">
    <source>
        <dbReference type="Proteomes" id="UP001151582"/>
    </source>
</evidence>
<dbReference type="Proteomes" id="UP001151582">
    <property type="component" value="Unassembled WGS sequence"/>
</dbReference>
<sequence length="248" mass="28249">MLSGSVWAKISLPYKNVTLTLPMYNFFGDYDVPYYEFAGPIYRVDVRARCKVVMPTQPWNAEANGQWEGTVMFVHFREAKHVGCHSFTHIIRQLEPVMVGLTELGWPTPRLAMFTCRAKQNRAFGPPEVENPDNYFLHRPANLNLSLIGADTGTWINRMALISNQTLFATVKEDPGPWNQLLQKPGWEFLKAFTYITHSVGVAYAIYQLALLLYYKGFRGSVRALVCFCALFYLVVNAVCQYGELQAN</sequence>
<proteinExistence type="predicted"/>
<feature type="non-terminal residue" evidence="2">
    <location>
        <position position="248"/>
    </location>
</feature>
<feature type="transmembrane region" description="Helical" evidence="1">
    <location>
        <begin position="221"/>
        <end position="240"/>
    </location>
</feature>